<feature type="domain" description="Glutamyl-tRNA reductase N-terminal" evidence="10">
    <location>
        <begin position="7"/>
        <end position="153"/>
    </location>
</feature>
<feature type="domain" description="Quinate/shikimate 5-dehydrogenase/glutamyl-tRNA reductase" evidence="9">
    <location>
        <begin position="185"/>
        <end position="302"/>
    </location>
</feature>
<feature type="active site" description="Nucleophile" evidence="4 5">
    <location>
        <position position="46"/>
    </location>
</feature>
<sequence length="399" mass="43070">MNLVALSASHRSTDLELVACLSHRAAGLDRALAARLGTGVIVLATCNRFEIYLETRGDRMAARSQALGVIAGECLMDEASVAAAFSTFEGQAAVEHLFSVASGLESMVIGEREVTRQVSRALEASRAVGTLSATLDRLFQDAIRVAREVDAETGLREHGRSVATVGLDVAADALPSRPAVPGRGFSGRSVLLIGTGNYAALTYAALRARGCTDIAVYSHTGRARHFARERQVEIVGRSELAATLRRVDVIVSCSGRSGRIVTPETLRGAQAQVLIDLSLERDIDPACAQNPRVRLIDLDTVRTHAPELGEAPVLSARLIIEAGIGRFRARLDERLLASTLADEVARAEQDIARERSALLDAFGEFLDPAEIEYLVRKVRLERKRDLHARITRLKAAAHT</sequence>
<evidence type="ECO:0000256" key="7">
    <source>
        <dbReference type="PIRSR" id="PIRSR000445-3"/>
    </source>
</evidence>
<evidence type="ECO:0000256" key="4">
    <source>
        <dbReference type="HAMAP-Rule" id="MF_00087"/>
    </source>
</evidence>
<evidence type="ECO:0000256" key="3">
    <source>
        <dbReference type="ARBA" id="ARBA00023244"/>
    </source>
</evidence>
<keyword evidence="1 4" id="KW-0521">NADP</keyword>
<accession>A0A542ZE44</accession>
<dbReference type="SUPFAM" id="SSF69742">
    <property type="entry name" value="Glutamyl tRNA-reductase catalytic, N-terminal domain"/>
    <property type="match status" value="1"/>
</dbReference>
<keyword evidence="12" id="KW-1185">Reference proteome</keyword>
<comment type="domain">
    <text evidence="4">Possesses an unusual extended V-shaped dimeric structure with each monomer consisting of three distinct domains arranged along a curved 'spinal' alpha-helix. The N-terminal catalytic domain specifically recognizes the glutamate moiety of the substrate. The second domain is the NADPH-binding domain, and the third C-terminal domain is responsible for dimerization.</text>
</comment>
<feature type="binding site" evidence="4 7">
    <location>
        <begin position="194"/>
        <end position="199"/>
    </location>
    <ligand>
        <name>NADP(+)</name>
        <dbReference type="ChEBI" id="CHEBI:58349"/>
    </ligand>
</feature>
<evidence type="ECO:0000256" key="6">
    <source>
        <dbReference type="PIRSR" id="PIRSR000445-2"/>
    </source>
</evidence>
<dbReference type="AlphaFoldDB" id="A0A542ZE44"/>
<dbReference type="SUPFAM" id="SSF51735">
    <property type="entry name" value="NAD(P)-binding Rossmann-fold domains"/>
    <property type="match status" value="1"/>
</dbReference>
<keyword evidence="2 4" id="KW-0560">Oxidoreductase</keyword>
<protein>
    <recommendedName>
        <fullName evidence="4">Glutamyl-tRNA reductase</fullName>
        <shortName evidence="4">GluTR</shortName>
        <ecNumber evidence="4">1.2.1.70</ecNumber>
    </recommendedName>
</protein>
<dbReference type="Pfam" id="PF01488">
    <property type="entry name" value="Shikimate_DH"/>
    <property type="match status" value="1"/>
</dbReference>
<feature type="binding site" evidence="4 6">
    <location>
        <begin position="111"/>
        <end position="113"/>
    </location>
    <ligand>
        <name>substrate</name>
    </ligand>
</feature>
<dbReference type="GO" id="GO:0008883">
    <property type="term" value="F:glutamyl-tRNA reductase activity"/>
    <property type="evidence" value="ECO:0007669"/>
    <property type="project" value="UniProtKB-UniRule"/>
</dbReference>
<reference evidence="11 12" key="1">
    <citation type="submission" date="2019-06" db="EMBL/GenBank/DDBJ databases">
        <title>Sequencing the genomes of 1000 actinobacteria strains.</title>
        <authorList>
            <person name="Klenk H.-P."/>
        </authorList>
    </citation>
    <scope>NUCLEOTIDE SEQUENCE [LARGE SCALE GENOMIC DNA]</scope>
    <source>
        <strain evidence="11 12">DSM 4813</strain>
    </source>
</reference>
<feature type="binding site" evidence="4 6">
    <location>
        <begin position="45"/>
        <end position="48"/>
    </location>
    <ligand>
        <name>substrate</name>
    </ligand>
</feature>
<feature type="site" description="Important for activity" evidence="4 8">
    <location>
        <position position="96"/>
    </location>
</feature>
<dbReference type="PIRSF" id="PIRSF000445">
    <property type="entry name" value="4pyrrol_synth_GluRdtase"/>
    <property type="match status" value="1"/>
</dbReference>
<dbReference type="EC" id="1.2.1.70" evidence="4"/>
<gene>
    <name evidence="4" type="primary">hemA</name>
    <name evidence="11" type="ORF">FB461_2030</name>
</gene>
<dbReference type="NCBIfam" id="NF000750">
    <property type="entry name" value="PRK00045.3-4"/>
    <property type="match status" value="1"/>
</dbReference>
<dbReference type="Gene3D" id="3.40.50.720">
    <property type="entry name" value="NAD(P)-binding Rossmann-like Domain"/>
    <property type="match status" value="1"/>
</dbReference>
<name>A0A542ZE44_RARFA</name>
<dbReference type="Gene3D" id="3.30.460.30">
    <property type="entry name" value="Glutamyl-tRNA reductase, N-terminal domain"/>
    <property type="match status" value="1"/>
</dbReference>
<evidence type="ECO:0000259" key="10">
    <source>
        <dbReference type="Pfam" id="PF05201"/>
    </source>
</evidence>
<evidence type="ECO:0000256" key="8">
    <source>
        <dbReference type="PIRSR" id="PIRSR000445-4"/>
    </source>
</evidence>
<comment type="subunit">
    <text evidence="4">Homodimer.</text>
</comment>
<evidence type="ECO:0000256" key="5">
    <source>
        <dbReference type="PIRSR" id="PIRSR000445-1"/>
    </source>
</evidence>
<evidence type="ECO:0000256" key="2">
    <source>
        <dbReference type="ARBA" id="ARBA00023002"/>
    </source>
</evidence>
<dbReference type="RefSeq" id="WP_170222706.1">
    <property type="nucleotide sequence ID" value="NZ_BAAASV010000002.1"/>
</dbReference>
<dbReference type="UniPathway" id="UPA00251">
    <property type="reaction ID" value="UER00316"/>
</dbReference>
<dbReference type="HAMAP" id="MF_00087">
    <property type="entry name" value="Glu_tRNA_reductase"/>
    <property type="match status" value="1"/>
</dbReference>
<dbReference type="InterPro" id="IPR000343">
    <property type="entry name" value="4pyrrol_synth_GluRdtase"/>
</dbReference>
<comment type="pathway">
    <text evidence="4">Porphyrin-containing compound metabolism; protoporphyrin-IX biosynthesis; 5-aminolevulinate from L-glutamyl-tRNA(Glu): step 1/2.</text>
</comment>
<comment type="catalytic activity">
    <reaction evidence="4">
        <text>(S)-4-amino-5-oxopentanoate + tRNA(Glu) + NADP(+) = L-glutamyl-tRNA(Glu) + NADPH + H(+)</text>
        <dbReference type="Rhea" id="RHEA:12344"/>
        <dbReference type="Rhea" id="RHEA-COMP:9663"/>
        <dbReference type="Rhea" id="RHEA-COMP:9680"/>
        <dbReference type="ChEBI" id="CHEBI:15378"/>
        <dbReference type="ChEBI" id="CHEBI:57501"/>
        <dbReference type="ChEBI" id="CHEBI:57783"/>
        <dbReference type="ChEBI" id="CHEBI:58349"/>
        <dbReference type="ChEBI" id="CHEBI:78442"/>
        <dbReference type="ChEBI" id="CHEBI:78520"/>
        <dbReference type="EC" id="1.2.1.70"/>
    </reaction>
</comment>
<comment type="function">
    <text evidence="4">Catalyzes the NADPH-dependent reduction of glutamyl-tRNA(Glu) to glutamate 1-semialdehyde (GSA).</text>
</comment>
<comment type="miscellaneous">
    <text evidence="4">During catalysis, the active site Cys acts as a nucleophile attacking the alpha-carbonyl group of tRNA-bound glutamate with the formation of a thioester intermediate between enzyme and glutamate, and the concomitant release of tRNA(Glu). The thioester intermediate is finally reduced by direct hydride transfer from NADPH, to form the product GSA.</text>
</comment>
<dbReference type="InterPro" id="IPR006151">
    <property type="entry name" value="Shikm_DH/Glu-tRNA_Rdtase"/>
</dbReference>
<dbReference type="PANTHER" id="PTHR43013:SF1">
    <property type="entry name" value="GLUTAMYL-TRNA REDUCTASE"/>
    <property type="match status" value="1"/>
</dbReference>
<evidence type="ECO:0000313" key="12">
    <source>
        <dbReference type="Proteomes" id="UP000315389"/>
    </source>
</evidence>
<organism evidence="11 12">
    <name type="scientific">Rarobacter faecitabidus</name>
    <dbReference type="NCBI Taxonomy" id="13243"/>
    <lineage>
        <taxon>Bacteria</taxon>
        <taxon>Bacillati</taxon>
        <taxon>Actinomycetota</taxon>
        <taxon>Actinomycetes</taxon>
        <taxon>Micrococcales</taxon>
        <taxon>Rarobacteraceae</taxon>
        <taxon>Rarobacter</taxon>
    </lineage>
</organism>
<dbReference type="PANTHER" id="PTHR43013">
    <property type="entry name" value="GLUTAMYL-TRNA REDUCTASE"/>
    <property type="match status" value="1"/>
</dbReference>
<keyword evidence="3 4" id="KW-0627">Porphyrin biosynthesis</keyword>
<dbReference type="Pfam" id="PF05201">
    <property type="entry name" value="GlutR_N"/>
    <property type="match status" value="1"/>
</dbReference>
<dbReference type="Proteomes" id="UP000315389">
    <property type="component" value="Unassembled WGS sequence"/>
</dbReference>
<dbReference type="InterPro" id="IPR015895">
    <property type="entry name" value="4pyrrol_synth_GluRdtase_N"/>
</dbReference>
<feature type="binding site" evidence="4 6">
    <location>
        <position position="117"/>
    </location>
    <ligand>
        <name>substrate</name>
    </ligand>
</feature>
<evidence type="ECO:0000259" key="9">
    <source>
        <dbReference type="Pfam" id="PF01488"/>
    </source>
</evidence>
<proteinExistence type="inferred from homology"/>
<dbReference type="GO" id="GO:0050661">
    <property type="term" value="F:NADP binding"/>
    <property type="evidence" value="ECO:0007669"/>
    <property type="project" value="InterPro"/>
</dbReference>
<comment type="similarity">
    <text evidence="4">Belongs to the glutamyl-tRNA reductase family.</text>
</comment>
<dbReference type="InterPro" id="IPR036343">
    <property type="entry name" value="GluRdtase_N_sf"/>
</dbReference>
<dbReference type="EMBL" id="VFOS01000003">
    <property type="protein sequence ID" value="TQL58612.1"/>
    <property type="molecule type" value="Genomic_DNA"/>
</dbReference>
<dbReference type="InterPro" id="IPR036291">
    <property type="entry name" value="NAD(P)-bd_dom_sf"/>
</dbReference>
<evidence type="ECO:0000256" key="1">
    <source>
        <dbReference type="ARBA" id="ARBA00022857"/>
    </source>
</evidence>
<feature type="binding site" evidence="4 6">
    <location>
        <position position="106"/>
    </location>
    <ligand>
        <name>substrate</name>
    </ligand>
</feature>
<comment type="caution">
    <text evidence="11">The sequence shown here is derived from an EMBL/GenBank/DDBJ whole genome shotgun (WGS) entry which is preliminary data.</text>
</comment>
<dbReference type="GO" id="GO:0019353">
    <property type="term" value="P:protoporphyrinogen IX biosynthetic process from glutamate"/>
    <property type="evidence" value="ECO:0007669"/>
    <property type="project" value="TreeGrafter"/>
</dbReference>
<evidence type="ECO:0000313" key="11">
    <source>
        <dbReference type="EMBL" id="TQL58612.1"/>
    </source>
</evidence>